<dbReference type="Proteomes" id="UP000820818">
    <property type="component" value="Linkage Group LG5"/>
</dbReference>
<keyword evidence="2" id="KW-1185">Reference proteome</keyword>
<protein>
    <submittedName>
        <fullName evidence="1">Uncharacterized protein</fullName>
    </submittedName>
</protein>
<organism evidence="1 2">
    <name type="scientific">Daphnia sinensis</name>
    <dbReference type="NCBI Taxonomy" id="1820382"/>
    <lineage>
        <taxon>Eukaryota</taxon>
        <taxon>Metazoa</taxon>
        <taxon>Ecdysozoa</taxon>
        <taxon>Arthropoda</taxon>
        <taxon>Crustacea</taxon>
        <taxon>Branchiopoda</taxon>
        <taxon>Diplostraca</taxon>
        <taxon>Cladocera</taxon>
        <taxon>Anomopoda</taxon>
        <taxon>Daphniidae</taxon>
        <taxon>Daphnia</taxon>
        <taxon>Daphnia similis group</taxon>
    </lineage>
</organism>
<accession>A0AAD5PU01</accession>
<name>A0AAD5PU01_9CRUS</name>
<comment type="caution">
    <text evidence="1">The sequence shown here is derived from an EMBL/GenBank/DDBJ whole genome shotgun (WGS) entry which is preliminary data.</text>
</comment>
<sequence length="344" mass="39704">MPLRQIRQKPFYPSVAVALVTLAFMSYKFQSYDSDSTALCPRRGDKIVESASPFKYISSLCNCRKEIETTTDNLHADVFDWCSRESTIRGPNQKVITYTLYGDAKNASIFNRYYSLLRNISLTAERDYPAKEAHDQLCQVYCQFDHVDLCSVPLLIERIGNKTTPVDPASLQGLNPRMFRYLVMLDPNADVFISRDVDSLIWPREVDAVDEWLRSNYTFHVMRDHANHQSLMLAGMWGAKIWQRRDLIEGLMRALIVSGQQQIKFQDQLSLADIVWPIAKYDVMAHDTYGCQNERLVRLSPLKVHPFPSKRNGRYYVGGAGHDLYPDKCPEACRPPDHKDWEYC</sequence>
<dbReference type="EMBL" id="WJBH02000005">
    <property type="protein sequence ID" value="KAI9559307.1"/>
    <property type="molecule type" value="Genomic_DNA"/>
</dbReference>
<proteinExistence type="predicted"/>
<evidence type="ECO:0000313" key="1">
    <source>
        <dbReference type="EMBL" id="KAI9559307.1"/>
    </source>
</evidence>
<evidence type="ECO:0000313" key="2">
    <source>
        <dbReference type="Proteomes" id="UP000820818"/>
    </source>
</evidence>
<gene>
    <name evidence="1" type="ORF">GHT06_016096</name>
</gene>
<dbReference type="AlphaFoldDB" id="A0AAD5PU01"/>
<reference evidence="1 2" key="1">
    <citation type="submission" date="2022-05" db="EMBL/GenBank/DDBJ databases">
        <title>A multi-omics perspective on studying reproductive biology in Daphnia sinensis.</title>
        <authorList>
            <person name="Jia J."/>
        </authorList>
    </citation>
    <scope>NUCLEOTIDE SEQUENCE [LARGE SCALE GENOMIC DNA]</scope>
    <source>
        <strain evidence="1 2">WSL</strain>
    </source>
</reference>